<dbReference type="EMBL" id="JAHJDP010000019">
    <property type="protein sequence ID" value="MBU2689870.1"/>
    <property type="molecule type" value="Genomic_DNA"/>
</dbReference>
<evidence type="ECO:0000259" key="3">
    <source>
        <dbReference type="Pfam" id="PF00857"/>
    </source>
</evidence>
<dbReference type="Proteomes" id="UP000777784">
    <property type="component" value="Unassembled WGS sequence"/>
</dbReference>
<dbReference type="CDD" id="cd00431">
    <property type="entry name" value="cysteine_hydrolases"/>
    <property type="match status" value="1"/>
</dbReference>
<feature type="domain" description="Isochorismatase-like" evidence="3">
    <location>
        <begin position="32"/>
        <end position="172"/>
    </location>
</feature>
<sequence>MKRLIVIAMLVILATPVITPAQDEEPRPIRPALLVIDVQNKFIPMMDEDEQESSLRMINGAIWLFRRHELPVIRVYHTDPEWGPDPESEEFQFPESVFIQDDDPKIVKNYPSAFVKTELDELLKQRGINTLFLCGLSATGCVLATYHGAMEREYKVFMIEGALLSRDAEQTETIKDICSSVGWQALELLLDGFVK</sequence>
<feature type="chain" id="PRO_5037268496" evidence="2">
    <location>
        <begin position="22"/>
        <end position="195"/>
    </location>
</feature>
<dbReference type="InterPro" id="IPR036380">
    <property type="entry name" value="Isochorismatase-like_sf"/>
</dbReference>
<keyword evidence="1 4" id="KW-0378">Hydrolase</keyword>
<dbReference type="SUPFAM" id="SSF52499">
    <property type="entry name" value="Isochorismatase-like hydrolases"/>
    <property type="match status" value="1"/>
</dbReference>
<comment type="caution">
    <text evidence="4">The sequence shown here is derived from an EMBL/GenBank/DDBJ whole genome shotgun (WGS) entry which is preliminary data.</text>
</comment>
<proteinExistence type="predicted"/>
<dbReference type="PANTHER" id="PTHR43540">
    <property type="entry name" value="PEROXYUREIDOACRYLATE/UREIDOACRYLATE AMIDOHYDROLASE-RELATED"/>
    <property type="match status" value="1"/>
</dbReference>
<evidence type="ECO:0000313" key="5">
    <source>
        <dbReference type="Proteomes" id="UP000777784"/>
    </source>
</evidence>
<dbReference type="AlphaFoldDB" id="A0A948RRX6"/>
<evidence type="ECO:0000313" key="4">
    <source>
        <dbReference type="EMBL" id="MBU2689870.1"/>
    </source>
</evidence>
<organism evidence="4 5">
    <name type="scientific">Eiseniibacteriota bacterium</name>
    <dbReference type="NCBI Taxonomy" id="2212470"/>
    <lineage>
        <taxon>Bacteria</taxon>
        <taxon>Candidatus Eiseniibacteriota</taxon>
    </lineage>
</organism>
<accession>A0A948RRX6</accession>
<evidence type="ECO:0000256" key="1">
    <source>
        <dbReference type="ARBA" id="ARBA00022801"/>
    </source>
</evidence>
<dbReference type="Pfam" id="PF00857">
    <property type="entry name" value="Isochorismatase"/>
    <property type="match status" value="1"/>
</dbReference>
<dbReference type="InterPro" id="IPR050272">
    <property type="entry name" value="Isochorismatase-like_hydrls"/>
</dbReference>
<dbReference type="GO" id="GO:0016787">
    <property type="term" value="F:hydrolase activity"/>
    <property type="evidence" value="ECO:0007669"/>
    <property type="project" value="UniProtKB-KW"/>
</dbReference>
<dbReference type="InterPro" id="IPR000868">
    <property type="entry name" value="Isochorismatase-like_dom"/>
</dbReference>
<keyword evidence="2" id="KW-0732">Signal</keyword>
<gene>
    <name evidence="4" type="ORF">KJ970_03010</name>
</gene>
<name>A0A948RRX6_UNCEI</name>
<reference evidence="4" key="1">
    <citation type="submission" date="2021-05" db="EMBL/GenBank/DDBJ databases">
        <title>Energy efficiency and biological interactions define the core microbiome of deep oligotrophic groundwater.</title>
        <authorList>
            <person name="Mehrshad M."/>
            <person name="Lopez-Fernandez M."/>
            <person name="Bell E."/>
            <person name="Bernier-Latmani R."/>
            <person name="Bertilsson S."/>
            <person name="Dopson M."/>
        </authorList>
    </citation>
    <scope>NUCLEOTIDE SEQUENCE</scope>
    <source>
        <strain evidence="4">Modern_marine.mb.64</strain>
    </source>
</reference>
<feature type="signal peptide" evidence="2">
    <location>
        <begin position="1"/>
        <end position="21"/>
    </location>
</feature>
<evidence type="ECO:0000256" key="2">
    <source>
        <dbReference type="SAM" id="SignalP"/>
    </source>
</evidence>
<dbReference type="Gene3D" id="3.40.50.850">
    <property type="entry name" value="Isochorismatase-like"/>
    <property type="match status" value="1"/>
</dbReference>
<protein>
    <submittedName>
        <fullName evidence="4">Cysteine hydrolase</fullName>
    </submittedName>
</protein>